<gene>
    <name evidence="4" type="primary">prsT</name>
    <name evidence="4" type="ORF">ACFFJP_07820</name>
</gene>
<dbReference type="Gene3D" id="1.25.40.10">
    <property type="entry name" value="Tetratricopeptide repeat domain"/>
    <property type="match status" value="4"/>
</dbReference>
<name>A0ABV6BBE5_9GAMM</name>
<feature type="repeat" description="TPR" evidence="3">
    <location>
        <begin position="839"/>
        <end position="872"/>
    </location>
</feature>
<evidence type="ECO:0000256" key="1">
    <source>
        <dbReference type="ARBA" id="ARBA00022737"/>
    </source>
</evidence>
<keyword evidence="1" id="KW-0677">Repeat</keyword>
<protein>
    <submittedName>
        <fullName evidence="4">XrtA/PEP-CTERM system TPR-repeat protein PrsT</fullName>
    </submittedName>
</protein>
<dbReference type="Pfam" id="PF14559">
    <property type="entry name" value="TPR_19"/>
    <property type="match status" value="2"/>
</dbReference>
<dbReference type="Proteomes" id="UP001589813">
    <property type="component" value="Unassembled WGS sequence"/>
</dbReference>
<dbReference type="RefSeq" id="WP_377242150.1">
    <property type="nucleotide sequence ID" value="NZ_JBHLXP010000001.1"/>
</dbReference>
<dbReference type="InterPro" id="IPR011990">
    <property type="entry name" value="TPR-like_helical_dom_sf"/>
</dbReference>
<evidence type="ECO:0000256" key="3">
    <source>
        <dbReference type="PROSITE-ProRule" id="PRU00339"/>
    </source>
</evidence>
<proteinExistence type="predicted"/>
<comment type="caution">
    <text evidence="4">The sequence shown here is derived from an EMBL/GenBank/DDBJ whole genome shotgun (WGS) entry which is preliminary data.</text>
</comment>
<dbReference type="SUPFAM" id="SSF48452">
    <property type="entry name" value="TPR-like"/>
    <property type="match status" value="4"/>
</dbReference>
<reference evidence="4 5" key="1">
    <citation type="submission" date="2024-09" db="EMBL/GenBank/DDBJ databases">
        <authorList>
            <person name="Sun Q."/>
            <person name="Mori K."/>
        </authorList>
    </citation>
    <scope>NUCLEOTIDE SEQUENCE [LARGE SCALE GENOMIC DNA]</scope>
    <source>
        <strain evidence="4 5">KCTC 23315</strain>
    </source>
</reference>
<dbReference type="PROSITE" id="PS50005">
    <property type="entry name" value="TPR"/>
    <property type="match status" value="2"/>
</dbReference>
<evidence type="ECO:0000313" key="4">
    <source>
        <dbReference type="EMBL" id="MFC0048197.1"/>
    </source>
</evidence>
<organism evidence="4 5">
    <name type="scientific">Rheinheimera tilapiae</name>
    <dbReference type="NCBI Taxonomy" id="875043"/>
    <lineage>
        <taxon>Bacteria</taxon>
        <taxon>Pseudomonadati</taxon>
        <taxon>Pseudomonadota</taxon>
        <taxon>Gammaproteobacteria</taxon>
        <taxon>Chromatiales</taxon>
        <taxon>Chromatiaceae</taxon>
        <taxon>Rheinheimera</taxon>
    </lineage>
</organism>
<dbReference type="PROSITE" id="PS51257">
    <property type="entry name" value="PROKAR_LIPOPROTEIN"/>
    <property type="match status" value="1"/>
</dbReference>
<keyword evidence="2 3" id="KW-0802">TPR repeat</keyword>
<dbReference type="PANTHER" id="PTHR45586:SF1">
    <property type="entry name" value="LIPOPOLYSACCHARIDE ASSEMBLY PROTEIN B"/>
    <property type="match status" value="1"/>
</dbReference>
<dbReference type="InterPro" id="IPR019734">
    <property type="entry name" value="TPR_rpt"/>
</dbReference>
<dbReference type="SMART" id="SM00028">
    <property type="entry name" value="TPR"/>
    <property type="match status" value="9"/>
</dbReference>
<keyword evidence="5" id="KW-1185">Reference proteome</keyword>
<evidence type="ECO:0000313" key="5">
    <source>
        <dbReference type="Proteomes" id="UP001589813"/>
    </source>
</evidence>
<evidence type="ECO:0000256" key="2">
    <source>
        <dbReference type="ARBA" id="ARBA00022803"/>
    </source>
</evidence>
<dbReference type="InterPro" id="IPR014266">
    <property type="entry name" value="PEP-CTERM_TPR_PrsT"/>
</dbReference>
<dbReference type="PANTHER" id="PTHR45586">
    <property type="entry name" value="TPR REPEAT-CONTAINING PROTEIN PA4667"/>
    <property type="match status" value="1"/>
</dbReference>
<dbReference type="Pfam" id="PF13429">
    <property type="entry name" value="TPR_15"/>
    <property type="match status" value="1"/>
</dbReference>
<feature type="repeat" description="TPR" evidence="3">
    <location>
        <begin position="805"/>
        <end position="838"/>
    </location>
</feature>
<dbReference type="NCBIfam" id="TIGR02917">
    <property type="entry name" value="PEP_TPR_lipo"/>
    <property type="match status" value="1"/>
</dbReference>
<dbReference type="EMBL" id="JBHLXP010000001">
    <property type="protein sequence ID" value="MFC0048197.1"/>
    <property type="molecule type" value="Genomic_DNA"/>
</dbReference>
<accession>A0ABV6BBE5</accession>
<sequence>MKKTLLVSCILAALVTQGCGKKDATQHLQDAQTFIGKQEYSAAVIELKSALQQEPENAKVRLTLGQIYLQVGDGLSATKELERARQYGADINELSLPLAQAYFLAGQFPNLAELSKESGISATNLDFVQLYQALAAIEASEAADAKAELQRLAQNSDAGIKAMASAQLQIMDKQHEAALTALSGIPANNPLYREALLLRAKLQNVLAQFDASVSSFNEYLKINPSGHQARLLLAQTYVAQDKFKEAGIELDKLLKLFPKQPLANYLKAVIAFEAKDFQKAKEHSEVAINSGLSSVSTRVLAALAASQLGLGNQALNHLQAVRGELDSYPPAQKLYIALQLQSGNTDAAQEQLMKNQAAASDVQLVSATAFQLLKQRANGAAEELINKYEQGTETKSEQELLAIGALKLGIPGQEAQGLSLLEQAAKMAPKEQQPQLLLASAYLQQGKYKEVEALAKEWLKDEKMKVQGLNMLAFSALQQGNDAVALQYIQDALAAKSELPFTYLLKAVSEQAKQDNAAAKATLETLLDKHPQYLPALEQLYAMTRTEADSSALKRTEALYKQDAANYNVAVLYARMLVDQKQQDKALTVLEESKQPLAERHALHWALLIEHERTVKKDIKASLAVAAQWYQMNSAERESVYTYIRALILDKQIEKALAVSTEELKKSPKDKVLFGTQVQLLAENGKNDEALKLLATLPAEEAGKADVQFIKGRILLAAAKPKEALVALTESYQQSQSTMAALMIADTYERAGDLTKAQQFVEQHFTTKPNDGPLQLFYANLMLKSDKNKSIEMFNQLLVKEPDNVAVLNNLAWTLLDSNKLAEATQYIERAIKLAPRNPDVLDTHGAVLLASGKVDAALLKFEESLKIRPDNAAVLLNYADGLIKKGEKDKAKSILDKIAGDKSISAAQVNALKAKLN</sequence>
<dbReference type="InterPro" id="IPR051012">
    <property type="entry name" value="CellSynth/LPSAsmb/PSIAsmb"/>
</dbReference>